<dbReference type="EMBL" id="KL142378">
    <property type="protein sequence ID" value="KDR76464.1"/>
    <property type="molecule type" value="Genomic_DNA"/>
</dbReference>
<protein>
    <submittedName>
        <fullName evidence="2">Uncharacterized protein</fullName>
    </submittedName>
</protein>
<proteinExistence type="predicted"/>
<dbReference type="Proteomes" id="UP000027222">
    <property type="component" value="Unassembled WGS sequence"/>
</dbReference>
<evidence type="ECO:0000313" key="3">
    <source>
        <dbReference type="Proteomes" id="UP000027222"/>
    </source>
</evidence>
<feature type="region of interest" description="Disordered" evidence="1">
    <location>
        <begin position="1"/>
        <end position="65"/>
    </location>
</feature>
<feature type="compositionally biased region" description="Low complexity" evidence="1">
    <location>
        <begin position="10"/>
        <end position="40"/>
    </location>
</feature>
<evidence type="ECO:0000313" key="2">
    <source>
        <dbReference type="EMBL" id="KDR76464.1"/>
    </source>
</evidence>
<evidence type="ECO:0000256" key="1">
    <source>
        <dbReference type="SAM" id="MobiDB-lite"/>
    </source>
</evidence>
<reference evidence="3" key="1">
    <citation type="journal article" date="2014" name="Proc. Natl. Acad. Sci. U.S.A.">
        <title>Extensive sampling of basidiomycete genomes demonstrates inadequacy of the white-rot/brown-rot paradigm for wood decay fungi.</title>
        <authorList>
            <person name="Riley R."/>
            <person name="Salamov A.A."/>
            <person name="Brown D.W."/>
            <person name="Nagy L.G."/>
            <person name="Floudas D."/>
            <person name="Held B.W."/>
            <person name="Levasseur A."/>
            <person name="Lombard V."/>
            <person name="Morin E."/>
            <person name="Otillar R."/>
            <person name="Lindquist E.A."/>
            <person name="Sun H."/>
            <person name="LaButti K.M."/>
            <person name="Schmutz J."/>
            <person name="Jabbour D."/>
            <person name="Luo H."/>
            <person name="Baker S.E."/>
            <person name="Pisabarro A.G."/>
            <person name="Walton J.D."/>
            <person name="Blanchette R.A."/>
            <person name="Henrissat B."/>
            <person name="Martin F."/>
            <person name="Cullen D."/>
            <person name="Hibbett D.S."/>
            <person name="Grigoriev I.V."/>
        </authorList>
    </citation>
    <scope>NUCLEOTIDE SEQUENCE [LARGE SCALE GENOMIC DNA]</scope>
    <source>
        <strain evidence="3">CBS 339.88</strain>
    </source>
</reference>
<accession>A0A067T9B2</accession>
<keyword evidence="3" id="KW-1185">Reference proteome</keyword>
<sequence length="88" mass="9834">MRVLPRLHSSRPGASSVASPSRSSDSKPSISPRPRISRSPNYESYESSQRTSRRVHSGPNQMVTDSWQGSEVEHLLSLLDLSVNLLRF</sequence>
<name>A0A067T9B2_GALM3</name>
<gene>
    <name evidence="2" type="ORF">GALMADRAFT_446815</name>
</gene>
<organism evidence="2 3">
    <name type="scientific">Galerina marginata (strain CBS 339.88)</name>
    <dbReference type="NCBI Taxonomy" id="685588"/>
    <lineage>
        <taxon>Eukaryota</taxon>
        <taxon>Fungi</taxon>
        <taxon>Dikarya</taxon>
        <taxon>Basidiomycota</taxon>
        <taxon>Agaricomycotina</taxon>
        <taxon>Agaricomycetes</taxon>
        <taxon>Agaricomycetidae</taxon>
        <taxon>Agaricales</taxon>
        <taxon>Agaricineae</taxon>
        <taxon>Strophariaceae</taxon>
        <taxon>Galerina</taxon>
    </lineage>
</organism>
<dbReference type="HOGENOM" id="CLU_2469225_0_0_1"/>
<feature type="compositionally biased region" description="Polar residues" evidence="1">
    <location>
        <begin position="41"/>
        <end position="50"/>
    </location>
</feature>
<dbReference type="AlphaFoldDB" id="A0A067T9B2"/>